<gene>
    <name evidence="2" type="ORF">MANES_02G157900</name>
</gene>
<feature type="region of interest" description="Disordered" evidence="1">
    <location>
        <begin position="1"/>
        <end position="22"/>
    </location>
</feature>
<protein>
    <submittedName>
        <fullName evidence="2">Uncharacterized protein</fullName>
    </submittedName>
</protein>
<sequence>MESGISNQMGQQFSTAGKNTQTSVHLKCLDPKLLFLL</sequence>
<evidence type="ECO:0000313" key="2">
    <source>
        <dbReference type="EMBL" id="OAY58204.1"/>
    </source>
</evidence>
<organism evidence="2">
    <name type="scientific">Manihot esculenta</name>
    <name type="common">Cassava</name>
    <name type="synonym">Jatropha manihot</name>
    <dbReference type="NCBI Taxonomy" id="3983"/>
    <lineage>
        <taxon>Eukaryota</taxon>
        <taxon>Viridiplantae</taxon>
        <taxon>Streptophyta</taxon>
        <taxon>Embryophyta</taxon>
        <taxon>Tracheophyta</taxon>
        <taxon>Spermatophyta</taxon>
        <taxon>Magnoliopsida</taxon>
        <taxon>eudicotyledons</taxon>
        <taxon>Gunneridae</taxon>
        <taxon>Pentapetalae</taxon>
        <taxon>rosids</taxon>
        <taxon>fabids</taxon>
        <taxon>Malpighiales</taxon>
        <taxon>Euphorbiaceae</taxon>
        <taxon>Crotonoideae</taxon>
        <taxon>Manihoteae</taxon>
        <taxon>Manihot</taxon>
    </lineage>
</organism>
<evidence type="ECO:0000256" key="1">
    <source>
        <dbReference type="SAM" id="MobiDB-lite"/>
    </source>
</evidence>
<dbReference type="AlphaFoldDB" id="A0A2C9WEC7"/>
<proteinExistence type="predicted"/>
<reference evidence="2" key="1">
    <citation type="submission" date="2016-02" db="EMBL/GenBank/DDBJ databases">
        <title>WGS assembly of Manihot esculenta.</title>
        <authorList>
            <person name="Bredeson J.V."/>
            <person name="Prochnik S.E."/>
            <person name="Lyons J.B."/>
            <person name="Schmutz J."/>
            <person name="Grimwood J."/>
            <person name="Vrebalov J."/>
            <person name="Bart R.S."/>
            <person name="Amuge T."/>
            <person name="Ferguson M.E."/>
            <person name="Green R."/>
            <person name="Putnam N."/>
            <person name="Stites J."/>
            <person name="Rounsley S."/>
            <person name="Rokhsar D.S."/>
        </authorList>
    </citation>
    <scope>NUCLEOTIDE SEQUENCE [LARGE SCALE GENOMIC DNA]</scope>
    <source>
        <tissue evidence="2">Leaf</tissue>
    </source>
</reference>
<accession>A0A2C9WEC7</accession>
<name>A0A2C9WEC7_MANES</name>
<dbReference type="EMBL" id="CM004388">
    <property type="protein sequence ID" value="OAY58204.1"/>
    <property type="molecule type" value="Genomic_DNA"/>
</dbReference>